<accession>A0ABR1SGC3</accession>
<comment type="caution">
    <text evidence="2">The sequence shown here is derived from an EMBL/GenBank/DDBJ whole genome shotgun (WGS) entry which is preliminary data.</text>
</comment>
<feature type="compositionally biased region" description="Low complexity" evidence="1">
    <location>
        <begin position="40"/>
        <end position="52"/>
    </location>
</feature>
<gene>
    <name evidence="2" type="ORF">PG991_002770</name>
</gene>
<protein>
    <submittedName>
        <fullName evidence="2">Uncharacterized protein</fullName>
    </submittedName>
</protein>
<sequence length="501" mass="56497">MPLRQLQRPLLRTTIAAAAAPTTWRPIAVQLLHGSSCCRYSSNSTSSGAPSSNQPPPQSKKTLFEELFPDEPKAATHPSRSKKGLNGSSSHDEAEPEPLPLSDDLLAFANNDKDADAWPAFDDPAILVLGGAPKSLTESDFFRTQLGRPARHVEGWSSTGIHRVIPVRDSETLEPSGQYYILFESGAAAAAWQHEVSTLWRLARVRALSRRELTEFGSGSSTQRWHNMPDRLNPKQILEGGKGWHGHLKRYKNLIIDDNGAGRGPEDDQDRDEAASVRNFTLVPQSQRYDLERPLYSRLETFLSNGAPSLVERLMDRAGSRHLVLLVLEGGRLSVPTLRALIREDGVDRNLPWRVKGLDRDYHDDSDSEKGQGGIMAFGKSALKASEQTGPRESLLEQAHRAMGEGEEERDYDYNDSNENSTDLLAAEDLASLSRTARERRKLRRETRRWNRFLVPFLDEAEARRFVRHWHRRQFQLNMGHEDSDVKTWEESRTVNASILW</sequence>
<evidence type="ECO:0000313" key="2">
    <source>
        <dbReference type="EMBL" id="KAK8033372.1"/>
    </source>
</evidence>
<dbReference type="EMBL" id="JAQQWI010000006">
    <property type="protein sequence ID" value="KAK8033372.1"/>
    <property type="molecule type" value="Genomic_DNA"/>
</dbReference>
<reference evidence="2 3" key="1">
    <citation type="submission" date="2023-01" db="EMBL/GenBank/DDBJ databases">
        <title>Analysis of 21 Apiospora genomes using comparative genomics revels a genus with tremendous synthesis potential of carbohydrate active enzymes and secondary metabolites.</title>
        <authorList>
            <person name="Sorensen T."/>
        </authorList>
    </citation>
    <scope>NUCLEOTIDE SEQUENCE [LARGE SCALE GENOMIC DNA]</scope>
    <source>
        <strain evidence="2 3">CBS 20057</strain>
    </source>
</reference>
<organism evidence="2 3">
    <name type="scientific">Apiospora marii</name>
    <dbReference type="NCBI Taxonomy" id="335849"/>
    <lineage>
        <taxon>Eukaryota</taxon>
        <taxon>Fungi</taxon>
        <taxon>Dikarya</taxon>
        <taxon>Ascomycota</taxon>
        <taxon>Pezizomycotina</taxon>
        <taxon>Sordariomycetes</taxon>
        <taxon>Xylariomycetidae</taxon>
        <taxon>Amphisphaeriales</taxon>
        <taxon>Apiosporaceae</taxon>
        <taxon>Apiospora</taxon>
    </lineage>
</organism>
<name>A0ABR1SGC3_9PEZI</name>
<dbReference type="Proteomes" id="UP001396898">
    <property type="component" value="Unassembled WGS sequence"/>
</dbReference>
<keyword evidence="3" id="KW-1185">Reference proteome</keyword>
<feature type="region of interest" description="Disordered" evidence="1">
    <location>
        <begin position="40"/>
        <end position="100"/>
    </location>
</feature>
<proteinExistence type="predicted"/>
<evidence type="ECO:0000256" key="1">
    <source>
        <dbReference type="SAM" id="MobiDB-lite"/>
    </source>
</evidence>
<evidence type="ECO:0000313" key="3">
    <source>
        <dbReference type="Proteomes" id="UP001396898"/>
    </source>
</evidence>